<feature type="transmembrane region" description="Helical" evidence="1">
    <location>
        <begin position="216"/>
        <end position="236"/>
    </location>
</feature>
<organism evidence="2 3">
    <name type="scientific">Rhodofomes roseus</name>
    <dbReference type="NCBI Taxonomy" id="34475"/>
    <lineage>
        <taxon>Eukaryota</taxon>
        <taxon>Fungi</taxon>
        <taxon>Dikarya</taxon>
        <taxon>Basidiomycota</taxon>
        <taxon>Agaricomycotina</taxon>
        <taxon>Agaricomycetes</taxon>
        <taxon>Polyporales</taxon>
        <taxon>Rhodofomes</taxon>
    </lineage>
</organism>
<keyword evidence="1" id="KW-1133">Transmembrane helix</keyword>
<sequence length="248" mass="27918">MDMQSPEHVQTECVPVFGVDLDEVNRTRPLYGESLAISLHRHRHRITQQLSTHFLFIIACAVHAAATSYIGWMFVRANKPSPEFEPDLDLVITDGVCGGSIVIAFFTTIIAELARGTERACERMRNRGADTVELKWKMPRLWGTLRGAWQARADAQPLLYLKLPIETQNGYPVVPICRMVGFIMSSLYGPALGFQVQPNGSHLGGMTLVDAFACGAYGTTMTLVILAMAWFWRMLLVRLWEKRMRSML</sequence>
<keyword evidence="1" id="KW-0812">Transmembrane</keyword>
<keyword evidence="1" id="KW-0472">Membrane</keyword>
<evidence type="ECO:0000256" key="1">
    <source>
        <dbReference type="SAM" id="Phobius"/>
    </source>
</evidence>
<feature type="transmembrane region" description="Helical" evidence="1">
    <location>
        <begin position="50"/>
        <end position="70"/>
    </location>
</feature>
<evidence type="ECO:0000313" key="2">
    <source>
        <dbReference type="EMBL" id="TFY64618.1"/>
    </source>
</evidence>
<proteinExistence type="predicted"/>
<gene>
    <name evidence="2" type="ORF">EVJ58_g2504</name>
</gene>
<accession>A0A4Y9YSD7</accession>
<dbReference type="EMBL" id="SEKV01000093">
    <property type="protein sequence ID" value="TFY64618.1"/>
    <property type="molecule type" value="Genomic_DNA"/>
</dbReference>
<dbReference type="Proteomes" id="UP000298390">
    <property type="component" value="Unassembled WGS sequence"/>
</dbReference>
<protein>
    <recommendedName>
        <fullName evidence="4">Transmembrane protein</fullName>
    </recommendedName>
</protein>
<feature type="transmembrane region" description="Helical" evidence="1">
    <location>
        <begin position="176"/>
        <end position="196"/>
    </location>
</feature>
<evidence type="ECO:0008006" key="4">
    <source>
        <dbReference type="Google" id="ProtNLM"/>
    </source>
</evidence>
<feature type="transmembrane region" description="Helical" evidence="1">
    <location>
        <begin position="90"/>
        <end position="114"/>
    </location>
</feature>
<name>A0A4Y9YSD7_9APHY</name>
<evidence type="ECO:0000313" key="3">
    <source>
        <dbReference type="Proteomes" id="UP000298390"/>
    </source>
</evidence>
<reference evidence="2 3" key="1">
    <citation type="submission" date="2019-01" db="EMBL/GenBank/DDBJ databases">
        <title>Genome sequencing of the rare red list fungi Fomitopsis rosea.</title>
        <authorList>
            <person name="Buettner E."/>
            <person name="Kellner H."/>
        </authorList>
    </citation>
    <scope>NUCLEOTIDE SEQUENCE [LARGE SCALE GENOMIC DNA]</scope>
    <source>
        <strain evidence="2 3">DSM 105464</strain>
    </source>
</reference>
<dbReference type="AlphaFoldDB" id="A0A4Y9YSD7"/>
<comment type="caution">
    <text evidence="2">The sequence shown here is derived from an EMBL/GenBank/DDBJ whole genome shotgun (WGS) entry which is preliminary data.</text>
</comment>